<name>A0ABS4E0A9_9HYPH</name>
<feature type="domain" description="ABC3 transporter permease C-terminal" evidence="8">
    <location>
        <begin position="316"/>
        <end position="430"/>
    </location>
</feature>
<keyword evidence="5 7" id="KW-0472">Membrane</keyword>
<evidence type="ECO:0000259" key="8">
    <source>
        <dbReference type="Pfam" id="PF02687"/>
    </source>
</evidence>
<sequence length="438" mass="46038">MMRFIVSDLRRVWLGSLVIALLVALSTALVVTVTLQERALRLGSARAADKFDLVIGAAGNETQLVLSSVFLQAAPIPLTEGHVLADLQADPRVEWAAPVAFGDSFAGYPIIGTTTALIAGTTPGFAEGAMFAHEGEAVVGSAVRLKPGDQVKPMHGTAAEGGHTHTELAYTVTGRLQPTGTAWDRAILVPVQAVWQIHGLEEHEHAKGHEEAIGHDHDDEVAEDTHADDTAAADDHDDDHDHSGGHIDAYAPLDETFGPGDPGVPAILVKPKSIADAYKLRQQFRGGDTVGVFPGEVLTRLYATLGDAKLVLQAVAFGAQVLVAAALILVTVMHVSQRRRQIGALRAFGAPRLSISLIVWSELMLVIVVGIAAGIAIGYQAAAMISSVFTARNGFGLPVSFTKADMLQLAATLAFAAVLAALPALLAYRQSPAQALRG</sequence>
<dbReference type="InterPro" id="IPR003838">
    <property type="entry name" value="ABC3_permease_C"/>
</dbReference>
<keyword evidence="4 7" id="KW-1133">Transmembrane helix</keyword>
<protein>
    <submittedName>
        <fullName evidence="9">ABC transport system permease protein</fullName>
    </submittedName>
</protein>
<evidence type="ECO:0000256" key="5">
    <source>
        <dbReference type="ARBA" id="ARBA00023136"/>
    </source>
</evidence>
<reference evidence="9 10" key="1">
    <citation type="submission" date="2021-03" db="EMBL/GenBank/DDBJ databases">
        <title>Genomic Encyclopedia of Type Strains, Phase IV (KMG-IV): sequencing the most valuable type-strain genomes for metagenomic binning, comparative biology and taxonomic classification.</title>
        <authorList>
            <person name="Goeker M."/>
        </authorList>
    </citation>
    <scope>NUCLEOTIDE SEQUENCE [LARGE SCALE GENOMIC DNA]</scope>
    <source>
        <strain evidence="9 10">DSM 21600</strain>
    </source>
</reference>
<dbReference type="PANTHER" id="PTHR43738:SF2">
    <property type="entry name" value="ABC TRANSPORTER PERMEASE"/>
    <property type="match status" value="1"/>
</dbReference>
<evidence type="ECO:0000256" key="1">
    <source>
        <dbReference type="ARBA" id="ARBA00004651"/>
    </source>
</evidence>
<keyword evidence="10" id="KW-1185">Reference proteome</keyword>
<dbReference type="InterPro" id="IPR051125">
    <property type="entry name" value="ABC-4/HrtB_transporter"/>
</dbReference>
<comment type="subcellular location">
    <subcellularLocation>
        <location evidence="1">Cell membrane</location>
        <topology evidence="1">Multi-pass membrane protein</topology>
    </subcellularLocation>
</comment>
<evidence type="ECO:0000256" key="3">
    <source>
        <dbReference type="ARBA" id="ARBA00022692"/>
    </source>
</evidence>
<evidence type="ECO:0000256" key="2">
    <source>
        <dbReference type="ARBA" id="ARBA00022475"/>
    </source>
</evidence>
<keyword evidence="3 7" id="KW-0812">Transmembrane</keyword>
<evidence type="ECO:0000256" key="6">
    <source>
        <dbReference type="SAM" id="MobiDB-lite"/>
    </source>
</evidence>
<dbReference type="RefSeq" id="WP_209946010.1">
    <property type="nucleotide sequence ID" value="NZ_JAGGJU010000007.1"/>
</dbReference>
<dbReference type="EMBL" id="JAGGJU010000007">
    <property type="protein sequence ID" value="MBP1851371.1"/>
    <property type="molecule type" value="Genomic_DNA"/>
</dbReference>
<accession>A0ABS4E0A9</accession>
<evidence type="ECO:0000256" key="7">
    <source>
        <dbReference type="SAM" id="Phobius"/>
    </source>
</evidence>
<organism evidence="9 10">
    <name type="scientific">Rhizobium halophytocola</name>
    <dbReference type="NCBI Taxonomy" id="735519"/>
    <lineage>
        <taxon>Bacteria</taxon>
        <taxon>Pseudomonadati</taxon>
        <taxon>Pseudomonadota</taxon>
        <taxon>Alphaproteobacteria</taxon>
        <taxon>Hyphomicrobiales</taxon>
        <taxon>Rhizobiaceae</taxon>
        <taxon>Rhizobium/Agrobacterium group</taxon>
        <taxon>Rhizobium</taxon>
    </lineage>
</organism>
<feature type="transmembrane region" description="Helical" evidence="7">
    <location>
        <begin position="357"/>
        <end position="386"/>
    </location>
</feature>
<comment type="caution">
    <text evidence="9">The sequence shown here is derived from an EMBL/GenBank/DDBJ whole genome shotgun (WGS) entry which is preliminary data.</text>
</comment>
<dbReference type="PANTHER" id="PTHR43738">
    <property type="entry name" value="ABC TRANSPORTER, MEMBRANE PROTEIN"/>
    <property type="match status" value="1"/>
</dbReference>
<proteinExistence type="predicted"/>
<feature type="region of interest" description="Disordered" evidence="6">
    <location>
        <begin position="230"/>
        <end position="251"/>
    </location>
</feature>
<evidence type="ECO:0000256" key="4">
    <source>
        <dbReference type="ARBA" id="ARBA00022989"/>
    </source>
</evidence>
<evidence type="ECO:0000313" key="9">
    <source>
        <dbReference type="EMBL" id="MBP1851371.1"/>
    </source>
</evidence>
<feature type="transmembrane region" description="Helical" evidence="7">
    <location>
        <begin position="406"/>
        <end position="428"/>
    </location>
</feature>
<dbReference type="Pfam" id="PF02687">
    <property type="entry name" value="FtsX"/>
    <property type="match status" value="1"/>
</dbReference>
<evidence type="ECO:0000313" key="10">
    <source>
        <dbReference type="Proteomes" id="UP000759443"/>
    </source>
</evidence>
<gene>
    <name evidence="9" type="ORF">J2Z17_002816</name>
</gene>
<dbReference type="Proteomes" id="UP000759443">
    <property type="component" value="Unassembled WGS sequence"/>
</dbReference>
<keyword evidence="2" id="KW-1003">Cell membrane</keyword>
<feature type="transmembrane region" description="Helical" evidence="7">
    <location>
        <begin position="310"/>
        <end position="336"/>
    </location>
</feature>